<keyword evidence="5" id="KW-0460">Magnesium</keyword>
<dbReference type="Pfam" id="PF22624">
    <property type="entry name" value="AASDHPPT_N"/>
    <property type="match status" value="1"/>
</dbReference>
<dbReference type="InterPro" id="IPR008278">
    <property type="entry name" value="4-PPantetheinyl_Trfase_dom"/>
</dbReference>
<dbReference type="GO" id="GO:0017000">
    <property type="term" value="P:antibiotic biosynthetic process"/>
    <property type="evidence" value="ECO:0007669"/>
    <property type="project" value="UniProtKB-KW"/>
</dbReference>
<evidence type="ECO:0000313" key="10">
    <source>
        <dbReference type="Proteomes" id="UP000192940"/>
    </source>
</evidence>
<dbReference type="GO" id="GO:0006633">
    <property type="term" value="P:fatty acid biosynthetic process"/>
    <property type="evidence" value="ECO:0007669"/>
    <property type="project" value="InterPro"/>
</dbReference>
<dbReference type="GO" id="GO:0005829">
    <property type="term" value="C:cytosol"/>
    <property type="evidence" value="ECO:0007669"/>
    <property type="project" value="TreeGrafter"/>
</dbReference>
<evidence type="ECO:0000256" key="4">
    <source>
        <dbReference type="ARBA" id="ARBA00022723"/>
    </source>
</evidence>
<dbReference type="GO" id="GO:0008897">
    <property type="term" value="F:holo-[acyl-carrier-protein] synthase activity"/>
    <property type="evidence" value="ECO:0007669"/>
    <property type="project" value="InterPro"/>
</dbReference>
<dbReference type="GO" id="GO:0019878">
    <property type="term" value="P:lysine biosynthetic process via aminoadipic acid"/>
    <property type="evidence" value="ECO:0007669"/>
    <property type="project" value="TreeGrafter"/>
</dbReference>
<keyword evidence="3 9" id="KW-0808">Transferase</keyword>
<gene>
    <name evidence="9" type="ORF">SAMN05661091_2849</name>
</gene>
<evidence type="ECO:0000256" key="6">
    <source>
        <dbReference type="ARBA" id="ARBA00023194"/>
    </source>
</evidence>
<dbReference type="NCBIfam" id="TIGR00556">
    <property type="entry name" value="pantethn_trn"/>
    <property type="match status" value="1"/>
</dbReference>
<organism evidence="9 10">
    <name type="scientific">Paenibacillus uliginis N3/975</name>
    <dbReference type="NCBI Taxonomy" id="1313296"/>
    <lineage>
        <taxon>Bacteria</taxon>
        <taxon>Bacillati</taxon>
        <taxon>Bacillota</taxon>
        <taxon>Bacilli</taxon>
        <taxon>Bacillales</taxon>
        <taxon>Paenibacillaceae</taxon>
        <taxon>Paenibacillus</taxon>
    </lineage>
</organism>
<name>A0A1X7HFU4_9BACL</name>
<dbReference type="RefSeq" id="WP_210190674.1">
    <property type="nucleotide sequence ID" value="NZ_LT840184.1"/>
</dbReference>
<evidence type="ECO:0000259" key="8">
    <source>
        <dbReference type="Pfam" id="PF22624"/>
    </source>
</evidence>
<accession>A0A1X7HFU4</accession>
<dbReference type="STRING" id="1313296.SAMN05661091_2849"/>
<keyword evidence="4" id="KW-0479">Metal-binding</keyword>
<keyword evidence="6" id="KW-0045">Antibiotic biosynthesis</keyword>
<sequence length="227" mass="26417">MPKAAAVKLPETMGMQEYDRSASFISAERRIQIDRFIRKEDANRSLFGELLARAMICRDLGVPNRDVHFVKNNYGKPLLFGHEEFHFNISHSGCWVVMIWDQNAVGIDIEQIQEIDLEIARRFFSPLENKDLISKPESERKEYFYDLWTLKESYIKALGTGLSTPLDSFSIRIKDNDKFMLDPDWESCRFTQFEIDPEYKLSVCSLGNHQPASIQIHDYKDLIDNLA</sequence>
<evidence type="ECO:0000259" key="7">
    <source>
        <dbReference type="Pfam" id="PF01648"/>
    </source>
</evidence>
<dbReference type="Pfam" id="PF01648">
    <property type="entry name" value="ACPS"/>
    <property type="match status" value="1"/>
</dbReference>
<keyword evidence="10" id="KW-1185">Reference proteome</keyword>
<dbReference type="EMBL" id="LT840184">
    <property type="protein sequence ID" value="SMF85050.1"/>
    <property type="molecule type" value="Genomic_DNA"/>
</dbReference>
<feature type="domain" description="4'-phosphopantetheinyl transferase" evidence="7">
    <location>
        <begin position="104"/>
        <end position="203"/>
    </location>
</feature>
<feature type="domain" description="4'-phosphopantetheinyl transferase N-terminal" evidence="8">
    <location>
        <begin position="16"/>
        <end position="99"/>
    </location>
</feature>
<dbReference type="InterPro" id="IPR037143">
    <property type="entry name" value="4-PPantetheinyl_Trfase_dom_sf"/>
</dbReference>
<dbReference type="InterPro" id="IPR055066">
    <property type="entry name" value="AASDHPPT_N"/>
</dbReference>
<dbReference type="PANTHER" id="PTHR12215">
    <property type="entry name" value="PHOSPHOPANTETHEINE TRANSFERASE"/>
    <property type="match status" value="1"/>
</dbReference>
<evidence type="ECO:0000256" key="1">
    <source>
        <dbReference type="ARBA" id="ARBA00001946"/>
    </source>
</evidence>
<dbReference type="Proteomes" id="UP000192940">
    <property type="component" value="Chromosome I"/>
</dbReference>
<dbReference type="PANTHER" id="PTHR12215:SF10">
    <property type="entry name" value="L-AMINOADIPATE-SEMIALDEHYDE DEHYDROGENASE-PHOSPHOPANTETHEINYL TRANSFERASE"/>
    <property type="match status" value="1"/>
</dbReference>
<proteinExistence type="inferred from homology"/>
<dbReference type="AlphaFoldDB" id="A0A1X7HFU4"/>
<dbReference type="InterPro" id="IPR004568">
    <property type="entry name" value="Ppantetheine-prot_Trfase_dom"/>
</dbReference>
<evidence type="ECO:0000313" key="9">
    <source>
        <dbReference type="EMBL" id="SMF85050.1"/>
    </source>
</evidence>
<dbReference type="Gene3D" id="3.90.470.20">
    <property type="entry name" value="4'-phosphopantetheinyl transferase domain"/>
    <property type="match status" value="2"/>
</dbReference>
<protein>
    <submittedName>
        <fullName evidence="9">4'-phosphopantetheinyl transferase</fullName>
    </submittedName>
</protein>
<comment type="similarity">
    <text evidence="2">Belongs to the P-Pant transferase superfamily. Gsp/Sfp/HetI/AcpT family.</text>
</comment>
<dbReference type="SUPFAM" id="SSF56214">
    <property type="entry name" value="4'-phosphopantetheinyl transferase"/>
    <property type="match status" value="2"/>
</dbReference>
<evidence type="ECO:0000256" key="2">
    <source>
        <dbReference type="ARBA" id="ARBA00010990"/>
    </source>
</evidence>
<dbReference type="InterPro" id="IPR050559">
    <property type="entry name" value="P-Pant_transferase_sf"/>
</dbReference>
<evidence type="ECO:0000256" key="3">
    <source>
        <dbReference type="ARBA" id="ARBA00022679"/>
    </source>
</evidence>
<comment type="cofactor">
    <cofactor evidence="1">
        <name>Mg(2+)</name>
        <dbReference type="ChEBI" id="CHEBI:18420"/>
    </cofactor>
</comment>
<reference evidence="9 10" key="1">
    <citation type="submission" date="2017-04" db="EMBL/GenBank/DDBJ databases">
        <authorList>
            <person name="Afonso C.L."/>
            <person name="Miller P.J."/>
            <person name="Scott M.A."/>
            <person name="Spackman E."/>
            <person name="Goraichik I."/>
            <person name="Dimitrov K.M."/>
            <person name="Suarez D.L."/>
            <person name="Swayne D.E."/>
        </authorList>
    </citation>
    <scope>NUCLEOTIDE SEQUENCE [LARGE SCALE GENOMIC DNA]</scope>
    <source>
        <strain evidence="9 10">N3/975</strain>
    </source>
</reference>
<evidence type="ECO:0000256" key="5">
    <source>
        <dbReference type="ARBA" id="ARBA00022842"/>
    </source>
</evidence>
<dbReference type="GO" id="GO:0000287">
    <property type="term" value="F:magnesium ion binding"/>
    <property type="evidence" value="ECO:0007669"/>
    <property type="project" value="InterPro"/>
</dbReference>